<dbReference type="OrthoDB" id="435212at2759"/>
<dbReference type="EMBL" id="CAJNJA010006409">
    <property type="protein sequence ID" value="CAE7209885.1"/>
    <property type="molecule type" value="Genomic_DNA"/>
</dbReference>
<evidence type="ECO:0000256" key="5">
    <source>
        <dbReference type="ARBA" id="ARBA00023186"/>
    </source>
</evidence>
<feature type="transmembrane region" description="Helical" evidence="9">
    <location>
        <begin position="436"/>
        <end position="462"/>
    </location>
</feature>
<reference evidence="11" key="1">
    <citation type="submission" date="2021-02" db="EMBL/GenBank/DDBJ databases">
        <authorList>
            <person name="Dougan E. K."/>
            <person name="Rhodes N."/>
            <person name="Thang M."/>
            <person name="Chan C."/>
        </authorList>
    </citation>
    <scope>NUCLEOTIDE SEQUENCE</scope>
</reference>
<keyword evidence="3 6" id="KW-0863">Zinc-finger</keyword>
<dbReference type="PROSITE" id="PS50199">
    <property type="entry name" value="ZF_RANBP2_2"/>
    <property type="match status" value="1"/>
</dbReference>
<dbReference type="PRINTS" id="PR00773">
    <property type="entry name" value="GRPEPROTEIN"/>
</dbReference>
<evidence type="ECO:0000256" key="9">
    <source>
        <dbReference type="SAM" id="Phobius"/>
    </source>
</evidence>
<keyword evidence="5" id="KW-0143">Chaperone</keyword>
<dbReference type="GO" id="GO:0051087">
    <property type="term" value="F:protein-folding chaperone binding"/>
    <property type="evidence" value="ECO:0007669"/>
    <property type="project" value="InterPro"/>
</dbReference>
<feature type="transmembrane region" description="Helical" evidence="9">
    <location>
        <begin position="596"/>
        <end position="615"/>
    </location>
</feature>
<dbReference type="Gene3D" id="3.90.20.20">
    <property type="match status" value="1"/>
</dbReference>
<dbReference type="InterPro" id="IPR013805">
    <property type="entry name" value="GrpE_CC"/>
</dbReference>
<dbReference type="Gene3D" id="2.30.22.10">
    <property type="entry name" value="Head domain of nucleotide exchange factor GrpE"/>
    <property type="match status" value="1"/>
</dbReference>
<evidence type="ECO:0000256" key="4">
    <source>
        <dbReference type="ARBA" id="ARBA00022833"/>
    </source>
</evidence>
<keyword evidence="9" id="KW-0812">Transmembrane</keyword>
<evidence type="ECO:0000256" key="3">
    <source>
        <dbReference type="ARBA" id="ARBA00022771"/>
    </source>
</evidence>
<comment type="caution">
    <text evidence="11">The sequence shown here is derived from an EMBL/GenBank/DDBJ whole genome shotgun (WGS) entry which is preliminary data.</text>
</comment>
<evidence type="ECO:0000256" key="7">
    <source>
        <dbReference type="RuleBase" id="RU004478"/>
    </source>
</evidence>
<dbReference type="InterPro" id="IPR001876">
    <property type="entry name" value="Znf_RanBP2"/>
</dbReference>
<feature type="transmembrane region" description="Helical" evidence="9">
    <location>
        <begin position="198"/>
        <end position="222"/>
    </location>
</feature>
<evidence type="ECO:0000313" key="12">
    <source>
        <dbReference type="Proteomes" id="UP000601435"/>
    </source>
</evidence>
<dbReference type="PANTHER" id="PTHR21237">
    <property type="entry name" value="GRPE PROTEIN"/>
    <property type="match status" value="1"/>
</dbReference>
<dbReference type="Gene3D" id="4.10.1060.10">
    <property type="entry name" value="Zinc finger, RanBP2-type"/>
    <property type="match status" value="1"/>
</dbReference>
<keyword evidence="9" id="KW-1133">Transmembrane helix</keyword>
<dbReference type="PANTHER" id="PTHR21237:SF40">
    <property type="entry name" value="CELL CYCLE AND APOPTOSIS REGULATOR PROTEIN 2"/>
    <property type="match status" value="1"/>
</dbReference>
<dbReference type="AlphaFoldDB" id="A0A812JTA2"/>
<keyword evidence="9" id="KW-0472">Membrane</keyword>
<dbReference type="SUPFAM" id="SSF58014">
    <property type="entry name" value="Coiled-coil domain of nucleotide exchange factor GrpE"/>
    <property type="match status" value="1"/>
</dbReference>
<name>A0A812JTA2_9DINO</name>
<comment type="similarity">
    <text evidence="1 7">Belongs to the GrpE family.</text>
</comment>
<dbReference type="Proteomes" id="UP000601435">
    <property type="component" value="Unassembled WGS sequence"/>
</dbReference>
<gene>
    <name evidence="11" type="primary">grpE</name>
    <name evidence="11" type="ORF">SNEC2469_LOCUS2058</name>
</gene>
<feature type="transmembrane region" description="Helical" evidence="9">
    <location>
        <begin position="266"/>
        <end position="284"/>
    </location>
</feature>
<dbReference type="SUPFAM" id="SSF90209">
    <property type="entry name" value="Ran binding protein zinc finger-like"/>
    <property type="match status" value="1"/>
</dbReference>
<keyword evidence="12" id="KW-1185">Reference proteome</keyword>
<feature type="region of interest" description="Disordered" evidence="8">
    <location>
        <begin position="651"/>
        <end position="687"/>
    </location>
</feature>
<dbReference type="HAMAP" id="MF_01151">
    <property type="entry name" value="GrpE"/>
    <property type="match status" value="1"/>
</dbReference>
<feature type="compositionally biased region" description="Acidic residues" evidence="8">
    <location>
        <begin position="656"/>
        <end position="665"/>
    </location>
</feature>
<feature type="transmembrane region" description="Helical" evidence="9">
    <location>
        <begin position="392"/>
        <end position="416"/>
    </location>
</feature>
<evidence type="ECO:0000256" key="6">
    <source>
        <dbReference type="PROSITE-ProRule" id="PRU00322"/>
    </source>
</evidence>
<dbReference type="PROSITE" id="PS01358">
    <property type="entry name" value="ZF_RANBP2_1"/>
    <property type="match status" value="1"/>
</dbReference>
<protein>
    <submittedName>
        <fullName evidence="11">GrpE protein</fullName>
    </submittedName>
</protein>
<organism evidence="11 12">
    <name type="scientific">Symbiodinium necroappetens</name>
    <dbReference type="NCBI Taxonomy" id="1628268"/>
    <lineage>
        <taxon>Eukaryota</taxon>
        <taxon>Sar</taxon>
        <taxon>Alveolata</taxon>
        <taxon>Dinophyceae</taxon>
        <taxon>Suessiales</taxon>
        <taxon>Symbiodiniaceae</taxon>
        <taxon>Symbiodinium</taxon>
    </lineage>
</organism>
<dbReference type="SMART" id="SM00547">
    <property type="entry name" value="ZnF_RBZ"/>
    <property type="match status" value="1"/>
</dbReference>
<dbReference type="GO" id="GO:0051082">
    <property type="term" value="F:unfolded protein binding"/>
    <property type="evidence" value="ECO:0007669"/>
    <property type="project" value="TreeGrafter"/>
</dbReference>
<feature type="region of interest" description="Disordered" evidence="8">
    <location>
        <begin position="834"/>
        <end position="871"/>
    </location>
</feature>
<dbReference type="GO" id="GO:0006457">
    <property type="term" value="P:protein folding"/>
    <property type="evidence" value="ECO:0007669"/>
    <property type="project" value="InterPro"/>
</dbReference>
<dbReference type="InterPro" id="IPR036443">
    <property type="entry name" value="Znf_RanBP2_sf"/>
</dbReference>
<dbReference type="Pfam" id="PF01025">
    <property type="entry name" value="GrpE"/>
    <property type="match status" value="1"/>
</dbReference>
<evidence type="ECO:0000256" key="1">
    <source>
        <dbReference type="ARBA" id="ARBA00009054"/>
    </source>
</evidence>
<keyword evidence="4" id="KW-0862">Zinc</keyword>
<dbReference type="InterPro" id="IPR009012">
    <property type="entry name" value="GrpE_head"/>
</dbReference>
<feature type="region of interest" description="Disordered" evidence="8">
    <location>
        <begin position="750"/>
        <end position="798"/>
    </location>
</feature>
<evidence type="ECO:0000313" key="11">
    <source>
        <dbReference type="EMBL" id="CAE7209885.1"/>
    </source>
</evidence>
<dbReference type="GO" id="GO:0042803">
    <property type="term" value="F:protein homodimerization activity"/>
    <property type="evidence" value="ECO:0007669"/>
    <property type="project" value="InterPro"/>
</dbReference>
<dbReference type="GO" id="GO:0000774">
    <property type="term" value="F:adenyl-nucleotide exchange factor activity"/>
    <property type="evidence" value="ECO:0007669"/>
    <property type="project" value="InterPro"/>
</dbReference>
<evidence type="ECO:0000256" key="2">
    <source>
        <dbReference type="ARBA" id="ARBA00022723"/>
    </source>
</evidence>
<keyword evidence="2" id="KW-0479">Metal-binding</keyword>
<feature type="compositionally biased region" description="Acidic residues" evidence="8">
    <location>
        <begin position="839"/>
        <end position="867"/>
    </location>
</feature>
<sequence length="1073" mass="116806">MVSRTHGLPVADGNVYKFRIDSGASDVMWALRPRSNMPLLPRHQPREFLISASHSSCNGAAHEVLHTKRQPATSFGVGEATAGLRKGSEFLFNIDSGKAWDQFQELFKTPAVLAKYDKDFEYWVAEATDANNDLVRAKELLQQALQDQAPQIEQDQTEIDQEQFPEYEELAAHIAGWCNIVQCCTGYEAKCRISPVPLLFLLLGVVVSITTCACLCCGGSGYHFSMDFSDMTHDETKGFVSGSTGNAVIGDEEFARRAWKKRPSCFPMFCAALLIILLCFFGGLTRIVNAAWTEYIIVSSLDRAMDNAVDIANASLTINETVTNLHDKLLELPLTCKTDSKAAKQVLYTFVHSALGAIDDYVEQVYFIVETVQPIPDQIGKFKNLTHRAKPFFASLPLAPLWLVAFICIGIVVEATCTTCCRSSSLARCVDVGLKLSALLFGLIVFVVAVLVCVETVVLIALSKFCEDVDHNVLSYVNSTTPWARRGGDRNPIDESASQLLCNFTGQVRGETFANTSAERVIDRSSNQYDTLAMKYINQIQDYYNQAAIGVAGLGLACPAFFDLDVNAIATKARGILGKARELLKGENIYPYYRKVVRAGICNVVISGVGWMWLLQVVVGMVLFPTCAILTHRFLVSWAAWQKVKEARRAKKVDPQSDDSSDSDDGSVVSDMTSGTERSLDGAPGADPPRWLMSKVRCRWEVERLTCAGIEGHPLMGFFCCRCRRSRRLIVPAPSQEALTKLCDSPSAGACVSSTSTAPTDKDSVAGSDSSRHQEEPQFVPTRSVTETSAGSAGSAGPAGGSVLGLGLAMTLLAGLSRSPHPRQAGQVLALRAEAEAKEEAEEPAEAEAEAQDETEDEEEAEADEEEQKPSKWKCLDCGSMNFAASTECDKCGAAKPSAEEAQMIEERDKAKDEVAKVMDGFLRMQADLQNYRRSHDEAMARAKDLGKVDALQKLLPITDDIEAAVAEPEGMDAKDKAIFDSYSLLFRKIGDVWTKFGVDTLTVAAGDMYDEDAHEVVEEREPTDGQASGTIIEVVKPGFSCDGKVVISPQVIIASSSSAEAEEAPEEAEAAA</sequence>
<dbReference type="InterPro" id="IPR000740">
    <property type="entry name" value="GrpE"/>
</dbReference>
<feature type="compositionally biased region" description="Basic and acidic residues" evidence="8">
    <location>
        <begin position="760"/>
        <end position="776"/>
    </location>
</feature>
<dbReference type="GO" id="GO:0008270">
    <property type="term" value="F:zinc ion binding"/>
    <property type="evidence" value="ECO:0007669"/>
    <property type="project" value="UniProtKB-KW"/>
</dbReference>
<accession>A0A812JTA2</accession>
<evidence type="ECO:0000256" key="8">
    <source>
        <dbReference type="SAM" id="MobiDB-lite"/>
    </source>
</evidence>
<evidence type="ECO:0000259" key="10">
    <source>
        <dbReference type="PROSITE" id="PS50199"/>
    </source>
</evidence>
<proteinExistence type="inferred from homology"/>
<feature type="domain" description="RanBP2-type" evidence="10">
    <location>
        <begin position="869"/>
        <end position="898"/>
    </location>
</feature>